<feature type="domain" description="G-patch" evidence="2">
    <location>
        <begin position="73"/>
        <end position="119"/>
    </location>
</feature>
<dbReference type="SMART" id="SM00443">
    <property type="entry name" value="G_patch"/>
    <property type="match status" value="1"/>
</dbReference>
<sequence>MKNAFGWTDDDDSSDNEAPKPPVKKLKIGVKSNLGDEKKVPSDDYMSFEVGEESMPKEEPSPRASLDTSLFDKGSVGLSIMQKMGFKVGEALGSSDNAHKEPIKVVPKQDRLGIGATSRIKLPPEISTETGAEQFIGKRSEELQERKAANAVHKLQKFCFTASGDDDKIDNVDQALEVNPLWRSLAISSVHAPLERKRVLIDQDEESEDKTDFGLTDSQTS</sequence>
<accession>A0A2V1B1F3</accession>
<dbReference type="Pfam" id="PF01585">
    <property type="entry name" value="G-patch"/>
    <property type="match status" value="1"/>
</dbReference>
<dbReference type="PROSITE" id="PS50174">
    <property type="entry name" value="G_PATCH"/>
    <property type="match status" value="1"/>
</dbReference>
<dbReference type="VEuPathDB" id="FungiDB:CXQ85_002797"/>
<dbReference type="PANTHER" id="PTHR21032">
    <property type="entry name" value="G PATCH DOMAIN-CONTAINING PROTEIN 11"/>
    <property type="match status" value="1"/>
</dbReference>
<dbReference type="GO" id="GO:0000776">
    <property type="term" value="C:kinetochore"/>
    <property type="evidence" value="ECO:0007669"/>
    <property type="project" value="TreeGrafter"/>
</dbReference>
<dbReference type="InterPro" id="IPR039249">
    <property type="entry name" value="GPATCH11"/>
</dbReference>
<dbReference type="Proteomes" id="UP000244309">
    <property type="component" value="Unassembled WGS sequence"/>
</dbReference>
<gene>
    <name evidence="3" type="ORF">CXQ85_002797</name>
</gene>
<evidence type="ECO:0000256" key="1">
    <source>
        <dbReference type="SAM" id="MobiDB-lite"/>
    </source>
</evidence>
<dbReference type="RefSeq" id="XP_025344011.1">
    <property type="nucleotide sequence ID" value="XM_025486461.1"/>
</dbReference>
<organism evidence="3 4">
    <name type="scientific">Candidozyma haemuli</name>
    <dbReference type="NCBI Taxonomy" id="45357"/>
    <lineage>
        <taxon>Eukaryota</taxon>
        <taxon>Fungi</taxon>
        <taxon>Dikarya</taxon>
        <taxon>Ascomycota</taxon>
        <taxon>Saccharomycotina</taxon>
        <taxon>Pichiomycetes</taxon>
        <taxon>Metschnikowiaceae</taxon>
        <taxon>Candidozyma</taxon>
    </lineage>
</organism>
<evidence type="ECO:0000313" key="3">
    <source>
        <dbReference type="EMBL" id="PVH23071.1"/>
    </source>
</evidence>
<dbReference type="AlphaFoldDB" id="A0A2V1B1F3"/>
<evidence type="ECO:0000313" key="4">
    <source>
        <dbReference type="Proteomes" id="UP000244309"/>
    </source>
</evidence>
<reference evidence="3 4" key="1">
    <citation type="submission" date="2017-12" db="EMBL/GenBank/DDBJ databases">
        <title>Genome Sequence of a Multidrug-Resistant Candida haemulonii Isolate from a Patient with Chronic Leg Ulcers in Israel.</title>
        <authorList>
            <person name="Chow N.A."/>
            <person name="Gade L."/>
            <person name="Batra D."/>
            <person name="Rowe L.A."/>
            <person name="Ben-Ami R."/>
            <person name="Loparev V.N."/>
            <person name="Litvintseva A.P."/>
        </authorList>
    </citation>
    <scope>NUCLEOTIDE SEQUENCE [LARGE SCALE GENOMIC DNA]</scope>
    <source>
        <strain evidence="3 4">B11899</strain>
    </source>
</reference>
<feature type="region of interest" description="Disordered" evidence="1">
    <location>
        <begin position="202"/>
        <end position="221"/>
    </location>
</feature>
<feature type="region of interest" description="Disordered" evidence="1">
    <location>
        <begin position="1"/>
        <end position="69"/>
    </location>
</feature>
<dbReference type="GO" id="GO:0003676">
    <property type="term" value="F:nucleic acid binding"/>
    <property type="evidence" value="ECO:0007669"/>
    <property type="project" value="InterPro"/>
</dbReference>
<dbReference type="EMBL" id="PKFO01000010">
    <property type="protein sequence ID" value="PVH23071.1"/>
    <property type="molecule type" value="Genomic_DNA"/>
</dbReference>
<dbReference type="PANTHER" id="PTHR21032:SF0">
    <property type="entry name" value="G PATCH DOMAIN-CONTAINING PROTEIN 11"/>
    <property type="match status" value="1"/>
</dbReference>
<dbReference type="InterPro" id="IPR000467">
    <property type="entry name" value="G_patch_dom"/>
</dbReference>
<name>A0A2V1B1F3_9ASCO</name>
<dbReference type="OrthoDB" id="786951at2759"/>
<comment type="caution">
    <text evidence="3">The sequence shown here is derived from an EMBL/GenBank/DDBJ whole genome shotgun (WGS) entry which is preliminary data.</text>
</comment>
<evidence type="ECO:0000259" key="2">
    <source>
        <dbReference type="PROSITE" id="PS50174"/>
    </source>
</evidence>
<dbReference type="GeneID" id="37008128"/>
<protein>
    <recommendedName>
        <fullName evidence="2">G-patch domain-containing protein</fullName>
    </recommendedName>
</protein>
<keyword evidence="4" id="KW-1185">Reference proteome</keyword>
<proteinExistence type="predicted"/>